<name>A0A5M6IYI0_9PROT</name>
<feature type="region of interest" description="Disordered" evidence="1">
    <location>
        <begin position="116"/>
        <end position="222"/>
    </location>
</feature>
<organism evidence="2 3">
    <name type="scientific">Rhodovastum atsumiense</name>
    <dbReference type="NCBI Taxonomy" id="504468"/>
    <lineage>
        <taxon>Bacteria</taxon>
        <taxon>Pseudomonadati</taxon>
        <taxon>Pseudomonadota</taxon>
        <taxon>Alphaproteobacteria</taxon>
        <taxon>Acetobacterales</taxon>
        <taxon>Acetobacteraceae</taxon>
        <taxon>Rhodovastum</taxon>
    </lineage>
</organism>
<feature type="compositionally biased region" description="Polar residues" evidence="1">
    <location>
        <begin position="124"/>
        <end position="152"/>
    </location>
</feature>
<feature type="compositionally biased region" description="Polar residues" evidence="1">
    <location>
        <begin position="29"/>
        <end position="38"/>
    </location>
</feature>
<protein>
    <submittedName>
        <fullName evidence="2">Uncharacterized protein</fullName>
    </submittedName>
</protein>
<dbReference type="RefSeq" id="WP_150039511.1">
    <property type="nucleotide sequence ID" value="NZ_OW485601.1"/>
</dbReference>
<evidence type="ECO:0000256" key="1">
    <source>
        <dbReference type="SAM" id="MobiDB-lite"/>
    </source>
</evidence>
<accession>A0A5M6IYI0</accession>
<dbReference type="EMBL" id="VWPK01000006">
    <property type="protein sequence ID" value="KAA5613400.1"/>
    <property type="molecule type" value="Genomic_DNA"/>
</dbReference>
<gene>
    <name evidence="2" type="ORF">F1189_04895</name>
</gene>
<reference evidence="2 3" key="1">
    <citation type="submission" date="2019-09" db="EMBL/GenBank/DDBJ databases">
        <title>Genome sequence of Rhodovastum atsumiense, a diverse member of the Acetobacteraceae family of non-sulfur purple photosynthetic bacteria.</title>
        <authorList>
            <person name="Meyer T."/>
            <person name="Kyndt J."/>
        </authorList>
    </citation>
    <scope>NUCLEOTIDE SEQUENCE [LARGE SCALE GENOMIC DNA]</scope>
    <source>
        <strain evidence="2 3">DSM 21279</strain>
    </source>
</reference>
<sequence>MQKYLDTGMKVRRSPHMVSVQGHSVGWSSQALAQSGTTPVAPRRRVDGQRSATAHTAARVSSVAAIGDGRSIVARFAPDLQPLLSSMRSVPKDSQAQAATVADTPAAAAAAASAYASTSASTSDPNDTGDATVSVTRERQQAAQSPETTAPDNANDPGAAEAATATVSSPPRTEEPVEETRDPTVASAQGSAVARSNGAAREDEAEATAEVEPSPKHQDAGGVVNTAAEGAHGIIFDPGTSNDQLATQRMTQELDQALKSYAAVDRGGQVANTGLLA</sequence>
<feature type="region of interest" description="Disordered" evidence="1">
    <location>
        <begin position="29"/>
        <end position="54"/>
    </location>
</feature>
<comment type="caution">
    <text evidence="2">The sequence shown here is derived from an EMBL/GenBank/DDBJ whole genome shotgun (WGS) entry which is preliminary data.</text>
</comment>
<dbReference type="Proteomes" id="UP000325255">
    <property type="component" value="Unassembled WGS sequence"/>
</dbReference>
<evidence type="ECO:0000313" key="3">
    <source>
        <dbReference type="Proteomes" id="UP000325255"/>
    </source>
</evidence>
<evidence type="ECO:0000313" key="2">
    <source>
        <dbReference type="EMBL" id="KAA5613400.1"/>
    </source>
</evidence>
<keyword evidence="3" id="KW-1185">Reference proteome</keyword>
<feature type="compositionally biased region" description="Basic and acidic residues" evidence="1">
    <location>
        <begin position="172"/>
        <end position="182"/>
    </location>
</feature>
<proteinExistence type="predicted"/>
<dbReference type="AlphaFoldDB" id="A0A5M6IYI0"/>